<dbReference type="Gene3D" id="3.40.190.10">
    <property type="entry name" value="Periplasmic binding protein-like II"/>
    <property type="match status" value="2"/>
</dbReference>
<dbReference type="Proteomes" id="UP001335737">
    <property type="component" value="Unassembled WGS sequence"/>
</dbReference>
<sequence length="297" mass="31130">MKKVLLTTTLILMLIFLAACGSDEEASGDGGNGESGKLAELQEAGKVTIGFANEKPYAYEEDGELKGAAVDIAAAVFKELGIEEMDSQLAEFGQLIPGLGAGQFDVITAGMAINPDRCENAAFGEPEMQYGEGLIVQKGNPLGLMSYKDIADNPDATVSVMAGATENEFLKSEGVDPGQIQSAPDIPATFSAVESGRADATTGTEMTIKMALESAGTESLEFVDNFEQPDIDGVPSYGAAAFHKDNEDLLQAYNEKLAELKASGKVAELLDANGFNGETNSVSDDITTEKICSGDIK</sequence>
<organism evidence="6 7">
    <name type="scientific">Virgibacillus tibetensis</name>
    <dbReference type="NCBI Taxonomy" id="3042313"/>
    <lineage>
        <taxon>Bacteria</taxon>
        <taxon>Bacillati</taxon>
        <taxon>Bacillota</taxon>
        <taxon>Bacilli</taxon>
        <taxon>Bacillales</taxon>
        <taxon>Bacillaceae</taxon>
        <taxon>Virgibacillus</taxon>
    </lineage>
</organism>
<keyword evidence="2" id="KW-0564">Palmitate</keyword>
<evidence type="ECO:0000256" key="3">
    <source>
        <dbReference type="ARBA" id="ARBA00023288"/>
    </source>
</evidence>
<accession>A0ABU6KF27</accession>
<evidence type="ECO:0000256" key="4">
    <source>
        <dbReference type="SAM" id="SignalP"/>
    </source>
</evidence>
<dbReference type="PANTHER" id="PTHR35936:SF17">
    <property type="entry name" value="ARGININE-BINDING EXTRACELLULAR PROTEIN ARTP"/>
    <property type="match status" value="1"/>
</dbReference>
<dbReference type="SUPFAM" id="SSF53850">
    <property type="entry name" value="Periplasmic binding protein-like II"/>
    <property type="match status" value="1"/>
</dbReference>
<evidence type="ECO:0000256" key="2">
    <source>
        <dbReference type="ARBA" id="ARBA00023139"/>
    </source>
</evidence>
<dbReference type="InterPro" id="IPR001638">
    <property type="entry name" value="Solute-binding_3/MltF_N"/>
</dbReference>
<keyword evidence="7" id="KW-1185">Reference proteome</keyword>
<dbReference type="SMART" id="SM00062">
    <property type="entry name" value="PBPb"/>
    <property type="match status" value="1"/>
</dbReference>
<feature type="domain" description="Solute-binding protein family 3/N-terminal" evidence="5">
    <location>
        <begin position="46"/>
        <end position="277"/>
    </location>
</feature>
<reference evidence="6 7" key="1">
    <citation type="journal article" date="2024" name="Int. J. Syst. Evol. Microbiol.">
        <title>Virgibacillus tibetensis sp. nov., isolated from salt lake on the Tibetan Plateau of China.</title>
        <authorList>
            <person name="Phurbu D."/>
            <person name="Liu Z.-X."/>
            <person name="Wang R."/>
            <person name="Zheng Y.-Y."/>
            <person name="Liu H.-C."/>
            <person name="Zhou Y.-G."/>
            <person name="Yu Y.-J."/>
            <person name="Li A.-H."/>
        </authorList>
    </citation>
    <scope>NUCLEOTIDE SEQUENCE [LARGE SCALE GENOMIC DNA]</scope>
    <source>
        <strain evidence="6 7">C22-A2</strain>
    </source>
</reference>
<evidence type="ECO:0000256" key="1">
    <source>
        <dbReference type="ARBA" id="ARBA00022729"/>
    </source>
</evidence>
<dbReference type="PANTHER" id="PTHR35936">
    <property type="entry name" value="MEMBRANE-BOUND LYTIC MUREIN TRANSGLYCOSYLASE F"/>
    <property type="match status" value="1"/>
</dbReference>
<comment type="caution">
    <text evidence="6">The sequence shown here is derived from an EMBL/GenBank/DDBJ whole genome shotgun (WGS) entry which is preliminary data.</text>
</comment>
<dbReference type="InterPro" id="IPR014337">
    <property type="entry name" value="Ectoine_EhuB"/>
</dbReference>
<gene>
    <name evidence="6" type="primary">ehuB</name>
    <name evidence="6" type="ORF">QGM71_06055</name>
</gene>
<feature type="chain" id="PRO_5047456136" evidence="4">
    <location>
        <begin position="22"/>
        <end position="297"/>
    </location>
</feature>
<evidence type="ECO:0000313" key="7">
    <source>
        <dbReference type="Proteomes" id="UP001335737"/>
    </source>
</evidence>
<dbReference type="CDD" id="cd01002">
    <property type="entry name" value="PBP2_Ehub_like"/>
    <property type="match status" value="1"/>
</dbReference>
<name>A0ABU6KF27_9BACI</name>
<feature type="signal peptide" evidence="4">
    <location>
        <begin position="1"/>
        <end position="21"/>
    </location>
</feature>
<proteinExistence type="predicted"/>
<dbReference type="Pfam" id="PF00497">
    <property type="entry name" value="SBP_bac_3"/>
    <property type="match status" value="1"/>
</dbReference>
<protein>
    <submittedName>
        <fullName evidence="6">Ectoine/hydroxyectoine ABC transporter substrate-binding protein EhuB</fullName>
    </submittedName>
</protein>
<dbReference type="RefSeq" id="WP_327606628.1">
    <property type="nucleotide sequence ID" value="NZ_JARZFX010000002.1"/>
</dbReference>
<keyword evidence="1 4" id="KW-0732">Signal</keyword>
<keyword evidence="3" id="KW-0449">Lipoprotein</keyword>
<evidence type="ECO:0000313" key="6">
    <source>
        <dbReference type="EMBL" id="MEC5423062.1"/>
    </source>
</evidence>
<dbReference type="EMBL" id="JARZFX010000002">
    <property type="protein sequence ID" value="MEC5423062.1"/>
    <property type="molecule type" value="Genomic_DNA"/>
</dbReference>
<dbReference type="NCBIfam" id="TIGR02995">
    <property type="entry name" value="ectoine_ehuB"/>
    <property type="match status" value="1"/>
</dbReference>
<dbReference type="PROSITE" id="PS51257">
    <property type="entry name" value="PROKAR_LIPOPROTEIN"/>
    <property type="match status" value="1"/>
</dbReference>
<evidence type="ECO:0000259" key="5">
    <source>
        <dbReference type="SMART" id="SM00062"/>
    </source>
</evidence>